<accession>A0A543G116</accession>
<reference evidence="1 2" key="1">
    <citation type="submission" date="2019-06" db="EMBL/GenBank/DDBJ databases">
        <title>Genomic Encyclopedia of Archaeal and Bacterial Type Strains, Phase II (KMG-II): from individual species to whole genera.</title>
        <authorList>
            <person name="Goeker M."/>
        </authorList>
    </citation>
    <scope>NUCLEOTIDE SEQUENCE [LARGE SCALE GENOMIC DNA]</scope>
    <source>
        <strain evidence="1 2">DSM 24789</strain>
    </source>
</reference>
<dbReference type="Proteomes" id="UP000320773">
    <property type="component" value="Unassembled WGS sequence"/>
</dbReference>
<organism evidence="1 2">
    <name type="scientific">Flavobacterium branchiophilum</name>
    <dbReference type="NCBI Taxonomy" id="55197"/>
    <lineage>
        <taxon>Bacteria</taxon>
        <taxon>Pseudomonadati</taxon>
        <taxon>Bacteroidota</taxon>
        <taxon>Flavobacteriia</taxon>
        <taxon>Flavobacteriales</taxon>
        <taxon>Flavobacteriaceae</taxon>
        <taxon>Flavobacterium</taxon>
    </lineage>
</organism>
<comment type="caution">
    <text evidence="1">The sequence shown here is derived from an EMBL/GenBank/DDBJ whole genome shotgun (WGS) entry which is preliminary data.</text>
</comment>
<protein>
    <submittedName>
        <fullName evidence="1">Uncharacterized protein</fullName>
    </submittedName>
</protein>
<evidence type="ECO:0000313" key="2">
    <source>
        <dbReference type="Proteomes" id="UP000320773"/>
    </source>
</evidence>
<dbReference type="AlphaFoldDB" id="A0A543G116"/>
<gene>
    <name evidence="1" type="ORF">BC670_0587</name>
</gene>
<proteinExistence type="predicted"/>
<dbReference type="RefSeq" id="WP_165766272.1">
    <property type="nucleotide sequence ID" value="NZ_VFPJ01000001.1"/>
</dbReference>
<name>A0A543G116_9FLAO</name>
<sequence>MNITIKTLRKNDDLIKQLISSQKELIKECHEDYKTKKFQEVIERLKAKNKLLRSDLHA</sequence>
<dbReference type="EMBL" id="VFPJ01000001">
    <property type="protein sequence ID" value="TQM39757.1"/>
    <property type="molecule type" value="Genomic_DNA"/>
</dbReference>
<evidence type="ECO:0000313" key="1">
    <source>
        <dbReference type="EMBL" id="TQM39757.1"/>
    </source>
</evidence>